<dbReference type="AlphaFoldDB" id="A0A818N898"/>
<dbReference type="Proteomes" id="UP000663891">
    <property type="component" value="Unassembled WGS sequence"/>
</dbReference>
<evidence type="ECO:0000313" key="3">
    <source>
        <dbReference type="EMBL" id="CAF3602183.1"/>
    </source>
</evidence>
<feature type="compositionally biased region" description="Acidic residues" evidence="1">
    <location>
        <begin position="160"/>
        <end position="191"/>
    </location>
</feature>
<gene>
    <name evidence="3" type="ORF">OKA104_LOCUS6676</name>
    <name evidence="2" type="ORF">VCS650_LOCUS31028</name>
</gene>
<dbReference type="OrthoDB" id="10048937at2759"/>
<dbReference type="Proteomes" id="UP000663881">
    <property type="component" value="Unassembled WGS sequence"/>
</dbReference>
<comment type="caution">
    <text evidence="3">The sequence shown here is derived from an EMBL/GenBank/DDBJ whole genome shotgun (WGS) entry which is preliminary data.</text>
</comment>
<feature type="region of interest" description="Disordered" evidence="1">
    <location>
        <begin position="138"/>
        <end position="207"/>
    </location>
</feature>
<proteinExistence type="predicted"/>
<organism evidence="3 4">
    <name type="scientific">Adineta steineri</name>
    <dbReference type="NCBI Taxonomy" id="433720"/>
    <lineage>
        <taxon>Eukaryota</taxon>
        <taxon>Metazoa</taxon>
        <taxon>Spiralia</taxon>
        <taxon>Gnathifera</taxon>
        <taxon>Rotifera</taxon>
        <taxon>Eurotatoria</taxon>
        <taxon>Bdelloidea</taxon>
        <taxon>Adinetida</taxon>
        <taxon>Adinetidae</taxon>
        <taxon>Adineta</taxon>
    </lineage>
</organism>
<evidence type="ECO:0000313" key="4">
    <source>
        <dbReference type="Proteomes" id="UP000663881"/>
    </source>
</evidence>
<dbReference type="EMBL" id="CAJNON010000519">
    <property type="protein sequence ID" value="CAF1300668.1"/>
    <property type="molecule type" value="Genomic_DNA"/>
</dbReference>
<sequence length="298" mass="34799">MFGWLRDALASAPTSFNNRHVHTPSVFRQQKQKHHEQISSDDDDINQSNDNSFYHNPYHSSGQMNYADVPQQQYTNEHTYPTYLARQQTSNIENQTLDHQIQTKLISLHQRPTQLDCYSHRQHNYAYRNRTLPIPVLPATTRSSFTSNRDEECRNSNEERSDDDEEEDDKEEEEEGEGDVDDDDVNDDDDERSSLTEPYHGVPGYYSGQYSHIDEQFDLASVVLCPNNIHDERNEYNNHHYSLSSKNPILSRNLNENNRLLNNENENEHSNILLSSSKVKWIDAVRTVTQLNQVRNKC</sequence>
<feature type="region of interest" description="Disordered" evidence="1">
    <location>
        <begin position="27"/>
        <end position="57"/>
    </location>
</feature>
<dbReference type="EMBL" id="CAJOAY010000248">
    <property type="protein sequence ID" value="CAF3602183.1"/>
    <property type="molecule type" value="Genomic_DNA"/>
</dbReference>
<name>A0A818N898_9BILA</name>
<evidence type="ECO:0000256" key="1">
    <source>
        <dbReference type="SAM" id="MobiDB-lite"/>
    </source>
</evidence>
<evidence type="ECO:0000313" key="2">
    <source>
        <dbReference type="EMBL" id="CAF1300668.1"/>
    </source>
</evidence>
<feature type="compositionally biased region" description="Basic and acidic residues" evidence="1">
    <location>
        <begin position="148"/>
        <end position="159"/>
    </location>
</feature>
<protein>
    <submittedName>
        <fullName evidence="3">Uncharacterized protein</fullName>
    </submittedName>
</protein>
<reference evidence="3" key="1">
    <citation type="submission" date="2021-02" db="EMBL/GenBank/DDBJ databases">
        <authorList>
            <person name="Nowell W R."/>
        </authorList>
    </citation>
    <scope>NUCLEOTIDE SEQUENCE</scope>
</reference>
<accession>A0A818N898</accession>